<sequence>MAMTGTKAEAEARVDALLLEPLAGLKRGKDGEGRRMSQDAHAKMLVRLRSWLAYLDDEQLAGLRDHIVALSVKDEWPTEAQIRRTAMIQKPAPPETYPYVRSMMTSRLGFRAMAEGWAFEMYQEVKRHGPPPFVEGGWKEKQLREEAADNQRRLRIAEENIAAGIATDDQKAFHAHWQRDMAEIRAMHDEKRKEGQAA</sequence>
<proteinExistence type="predicted"/>
<name>A0A3D8PGT8_9RHOB</name>
<protein>
    <submittedName>
        <fullName evidence="1">Uncharacterized protein</fullName>
    </submittedName>
</protein>
<evidence type="ECO:0000313" key="1">
    <source>
        <dbReference type="EMBL" id="RDW14419.1"/>
    </source>
</evidence>
<dbReference type="AlphaFoldDB" id="A0A3D8PGT8"/>
<accession>A0A3D8PGT8</accession>
<dbReference type="Proteomes" id="UP000256679">
    <property type="component" value="Unassembled WGS sequence"/>
</dbReference>
<evidence type="ECO:0000313" key="2">
    <source>
        <dbReference type="Proteomes" id="UP000256679"/>
    </source>
</evidence>
<dbReference type="EMBL" id="QFCQ01000008">
    <property type="protein sequence ID" value="RDW14419.1"/>
    <property type="molecule type" value="Genomic_DNA"/>
</dbReference>
<keyword evidence="2" id="KW-1185">Reference proteome</keyword>
<gene>
    <name evidence="1" type="ORF">DIE28_02630</name>
</gene>
<comment type="caution">
    <text evidence="1">The sequence shown here is derived from an EMBL/GenBank/DDBJ whole genome shotgun (WGS) entry which is preliminary data.</text>
</comment>
<reference evidence="1 2" key="1">
    <citation type="submission" date="2018-05" db="EMBL/GenBank/DDBJ databases">
        <title>Whole genome sequencing of Paracoccus thiocyanatus SST.</title>
        <authorList>
            <person name="Ghosh W."/>
            <person name="Rameez M.J."/>
            <person name="Roy C."/>
        </authorList>
    </citation>
    <scope>NUCLEOTIDE SEQUENCE [LARGE SCALE GENOMIC DNA]</scope>
    <source>
        <strain evidence="1 2">SST</strain>
    </source>
</reference>
<organism evidence="1 2">
    <name type="scientific">Paracoccus thiocyanatus</name>
    <dbReference type="NCBI Taxonomy" id="34006"/>
    <lineage>
        <taxon>Bacteria</taxon>
        <taxon>Pseudomonadati</taxon>
        <taxon>Pseudomonadota</taxon>
        <taxon>Alphaproteobacteria</taxon>
        <taxon>Rhodobacterales</taxon>
        <taxon>Paracoccaceae</taxon>
        <taxon>Paracoccus</taxon>
    </lineage>
</organism>